<evidence type="ECO:0000313" key="7">
    <source>
        <dbReference type="EMBL" id="CAE0707328.1"/>
    </source>
</evidence>
<protein>
    <recommendedName>
        <fullName evidence="8">Prolylcarboxypeptidase</fullName>
    </recommendedName>
</protein>
<evidence type="ECO:0000256" key="6">
    <source>
        <dbReference type="SAM" id="SignalP"/>
    </source>
</evidence>
<feature type="chain" id="PRO_5031025964" description="Prolylcarboxypeptidase" evidence="6">
    <location>
        <begin position="22"/>
        <end position="553"/>
    </location>
</feature>
<proteinExistence type="inferred from homology"/>
<evidence type="ECO:0000256" key="1">
    <source>
        <dbReference type="ARBA" id="ARBA00011079"/>
    </source>
</evidence>
<dbReference type="Gene3D" id="3.40.50.1820">
    <property type="entry name" value="alpha/beta hydrolase"/>
    <property type="match status" value="1"/>
</dbReference>
<comment type="similarity">
    <text evidence="1">Belongs to the peptidase S28 family.</text>
</comment>
<dbReference type="PANTHER" id="PTHR11010:SF38">
    <property type="entry name" value="LYSOSOMAL PRO-X CARBOXYPEPTIDASE"/>
    <property type="match status" value="1"/>
</dbReference>
<dbReference type="InterPro" id="IPR029058">
    <property type="entry name" value="AB_hydrolase_fold"/>
</dbReference>
<dbReference type="EMBL" id="HBIX01000057">
    <property type="protein sequence ID" value="CAE0707328.1"/>
    <property type="molecule type" value="Transcribed_RNA"/>
</dbReference>
<dbReference type="GO" id="GO:0070008">
    <property type="term" value="F:serine-type exopeptidase activity"/>
    <property type="evidence" value="ECO:0007669"/>
    <property type="project" value="InterPro"/>
</dbReference>
<organism evidence="7">
    <name type="scientific">Pseudo-nitzschia australis</name>
    <dbReference type="NCBI Taxonomy" id="44445"/>
    <lineage>
        <taxon>Eukaryota</taxon>
        <taxon>Sar</taxon>
        <taxon>Stramenopiles</taxon>
        <taxon>Ochrophyta</taxon>
        <taxon>Bacillariophyta</taxon>
        <taxon>Bacillariophyceae</taxon>
        <taxon>Bacillariophycidae</taxon>
        <taxon>Bacillariales</taxon>
        <taxon>Bacillariaceae</taxon>
        <taxon>Pseudo-nitzschia</taxon>
    </lineage>
</organism>
<dbReference type="SUPFAM" id="SSF53474">
    <property type="entry name" value="alpha/beta-Hydrolases"/>
    <property type="match status" value="1"/>
</dbReference>
<gene>
    <name evidence="7" type="ORF">PAUS00366_LOCUS48</name>
</gene>
<keyword evidence="4" id="KW-0378">Hydrolase</keyword>
<dbReference type="InterPro" id="IPR042269">
    <property type="entry name" value="Ser_carbopepase_S28_SKS"/>
</dbReference>
<dbReference type="InterPro" id="IPR008758">
    <property type="entry name" value="Peptidase_S28"/>
</dbReference>
<reference evidence="7" key="1">
    <citation type="submission" date="2021-01" db="EMBL/GenBank/DDBJ databases">
        <authorList>
            <person name="Corre E."/>
            <person name="Pelletier E."/>
            <person name="Niang G."/>
            <person name="Scheremetjew M."/>
            <person name="Finn R."/>
            <person name="Kale V."/>
            <person name="Holt S."/>
            <person name="Cochrane G."/>
            <person name="Meng A."/>
            <person name="Brown T."/>
            <person name="Cohen L."/>
        </authorList>
    </citation>
    <scope>NUCLEOTIDE SEQUENCE</scope>
    <source>
        <strain evidence="7">10249 10 AB</strain>
    </source>
</reference>
<evidence type="ECO:0008006" key="8">
    <source>
        <dbReference type="Google" id="ProtNLM"/>
    </source>
</evidence>
<sequence length="553" mass="62829">MWHRARTILLLGSLGLTETLAVALESAERIIPTSSQSLPSQSSNSSFNAENLSFDPNATEYWFDAVVDHFNFRPTAQATFPLRYFVNDQYYANSSSPVIFYAGNEAPITQFLENSGFLWEAAKKLQGMVVFAEHRYYGESFPFGSPEVALTPQNISYLTVEQAMADFNTLQVHIRKKWGMLRDAAFLVTGGSYGGNLALWLRLKSPNLWAGALASSATPLKHLLRESNTFSKIVADVYGNVSATCPDKIRDGWKTLFEYVKYEEGRKNIQKELKLCHLPPPEETKPEDIATEIYGWISGALETMVQYGYPYPTEFYNPVPGYPFRVACEKMLMEKTGLGSLRAAAQVYYNYTGQAGLCFDWLPSSSANKSLTNPHALLRSRHQPQPLGDDWVGIAWNYQCCTEVYQPMPTNGVTDLELPYQPNKTEYFERCRERWDGVVPRPDWEEMTFMSDNIQAGSNIFLTSGQLDPWRAAGIQSLPRNADPESIVIRIIEDGAHHLDLRSSHRLDPPSVINIRLEELESFERWVRQWQEMYPSPSASQQIEVKKRLRRTS</sequence>
<dbReference type="GO" id="GO:0008239">
    <property type="term" value="F:dipeptidyl-peptidase activity"/>
    <property type="evidence" value="ECO:0007669"/>
    <property type="project" value="TreeGrafter"/>
</dbReference>
<evidence type="ECO:0000256" key="4">
    <source>
        <dbReference type="ARBA" id="ARBA00022801"/>
    </source>
</evidence>
<dbReference type="AlphaFoldDB" id="A0A7S4A8P7"/>
<dbReference type="Gene3D" id="1.20.120.980">
    <property type="entry name" value="Serine carboxypeptidase S28, SKS domain"/>
    <property type="match status" value="1"/>
</dbReference>
<evidence type="ECO:0000256" key="2">
    <source>
        <dbReference type="ARBA" id="ARBA00022670"/>
    </source>
</evidence>
<feature type="signal peptide" evidence="6">
    <location>
        <begin position="1"/>
        <end position="21"/>
    </location>
</feature>
<dbReference type="GO" id="GO:0006508">
    <property type="term" value="P:proteolysis"/>
    <property type="evidence" value="ECO:0007669"/>
    <property type="project" value="UniProtKB-KW"/>
</dbReference>
<keyword evidence="2" id="KW-0645">Protease</keyword>
<keyword evidence="5" id="KW-0325">Glycoprotein</keyword>
<evidence type="ECO:0000256" key="5">
    <source>
        <dbReference type="ARBA" id="ARBA00023180"/>
    </source>
</evidence>
<dbReference type="Pfam" id="PF05577">
    <property type="entry name" value="Peptidase_S28"/>
    <property type="match status" value="1"/>
</dbReference>
<name>A0A7S4A8P7_9STRA</name>
<evidence type="ECO:0000256" key="3">
    <source>
        <dbReference type="ARBA" id="ARBA00022729"/>
    </source>
</evidence>
<keyword evidence="3 6" id="KW-0732">Signal</keyword>
<accession>A0A7S4A8P7</accession>
<dbReference type="PANTHER" id="PTHR11010">
    <property type="entry name" value="PROTEASE S28 PRO-X CARBOXYPEPTIDASE-RELATED"/>
    <property type="match status" value="1"/>
</dbReference>